<protein>
    <recommendedName>
        <fullName evidence="1">VOC domain-containing protein</fullName>
    </recommendedName>
</protein>
<name>A0A381SUJ5_9ZZZZ</name>
<dbReference type="PANTHER" id="PTHR21366:SF31">
    <property type="entry name" value="METALLOTHIOL TRANSFERASE FOSB"/>
    <property type="match status" value="1"/>
</dbReference>
<organism evidence="2">
    <name type="scientific">marine metagenome</name>
    <dbReference type="NCBI Taxonomy" id="408172"/>
    <lineage>
        <taxon>unclassified sequences</taxon>
        <taxon>metagenomes</taxon>
        <taxon>ecological metagenomes</taxon>
    </lineage>
</organism>
<dbReference type="PROSITE" id="PS51819">
    <property type="entry name" value="VOC"/>
    <property type="match status" value="1"/>
</dbReference>
<gene>
    <name evidence="2" type="ORF">METZ01_LOCUS59825</name>
</gene>
<sequence>MSTGGLPAAPDWRGVHHLAMVTPDMDATVRFYVGVLGMPLVATLRAGPMRHYFFRLGPGNTIAFFEVQGATTFSKPAGAPSPRPIQFDHVAFGVDDEAALIALQRRLVEAGCEVTQVVDHRILRSIYFHDVNGIALEASWWTSDSDSLGFRPDDPELFADPVPVPAVAELAGDGLASTPSTRLR</sequence>
<accession>A0A381SUJ5</accession>
<dbReference type="EMBL" id="UINC01003512">
    <property type="protein sequence ID" value="SVA06971.1"/>
    <property type="molecule type" value="Genomic_DNA"/>
</dbReference>
<dbReference type="PANTHER" id="PTHR21366">
    <property type="entry name" value="GLYOXALASE FAMILY PROTEIN"/>
    <property type="match status" value="1"/>
</dbReference>
<evidence type="ECO:0000313" key="2">
    <source>
        <dbReference type="EMBL" id="SVA06971.1"/>
    </source>
</evidence>
<dbReference type="AlphaFoldDB" id="A0A381SUJ5"/>
<dbReference type="InterPro" id="IPR004360">
    <property type="entry name" value="Glyas_Fos-R_dOase_dom"/>
</dbReference>
<dbReference type="InterPro" id="IPR050383">
    <property type="entry name" value="GlyoxalaseI/FosfomycinResist"/>
</dbReference>
<feature type="domain" description="VOC" evidence="1">
    <location>
        <begin position="14"/>
        <end position="141"/>
    </location>
</feature>
<dbReference type="Pfam" id="PF00903">
    <property type="entry name" value="Glyoxalase"/>
    <property type="match status" value="1"/>
</dbReference>
<proteinExistence type="predicted"/>
<dbReference type="InterPro" id="IPR029068">
    <property type="entry name" value="Glyas_Bleomycin-R_OHBP_Dase"/>
</dbReference>
<dbReference type="InterPro" id="IPR037523">
    <property type="entry name" value="VOC_core"/>
</dbReference>
<reference evidence="2" key="1">
    <citation type="submission" date="2018-05" db="EMBL/GenBank/DDBJ databases">
        <authorList>
            <person name="Lanie J.A."/>
            <person name="Ng W.-L."/>
            <person name="Kazmierczak K.M."/>
            <person name="Andrzejewski T.M."/>
            <person name="Davidsen T.M."/>
            <person name="Wayne K.J."/>
            <person name="Tettelin H."/>
            <person name="Glass J.I."/>
            <person name="Rusch D."/>
            <person name="Podicherti R."/>
            <person name="Tsui H.-C.T."/>
            <person name="Winkler M.E."/>
        </authorList>
    </citation>
    <scope>NUCLEOTIDE SEQUENCE</scope>
</reference>
<dbReference type="SUPFAM" id="SSF54593">
    <property type="entry name" value="Glyoxalase/Bleomycin resistance protein/Dihydroxybiphenyl dioxygenase"/>
    <property type="match status" value="1"/>
</dbReference>
<dbReference type="CDD" id="cd06587">
    <property type="entry name" value="VOC"/>
    <property type="match status" value="1"/>
</dbReference>
<dbReference type="Gene3D" id="3.10.180.10">
    <property type="entry name" value="2,3-Dihydroxybiphenyl 1,2-Dioxygenase, domain 1"/>
    <property type="match status" value="1"/>
</dbReference>
<evidence type="ECO:0000259" key="1">
    <source>
        <dbReference type="PROSITE" id="PS51819"/>
    </source>
</evidence>